<evidence type="ECO:0000256" key="4">
    <source>
        <dbReference type="ARBA" id="ARBA00038168"/>
    </source>
</evidence>
<feature type="domain" description="Cytochrome b5 heme-binding" evidence="7">
    <location>
        <begin position="53"/>
        <end position="130"/>
    </location>
</feature>
<dbReference type="SUPFAM" id="SSF55856">
    <property type="entry name" value="Cytochrome b5-like heme/steroid binding domain"/>
    <property type="match status" value="1"/>
</dbReference>
<feature type="region of interest" description="Disordered" evidence="6">
    <location>
        <begin position="13"/>
        <end position="44"/>
    </location>
</feature>
<gene>
    <name evidence="8" type="ORF">BDY17DRAFT_319837</name>
</gene>
<evidence type="ECO:0000313" key="8">
    <source>
        <dbReference type="EMBL" id="KAF2487284.1"/>
    </source>
</evidence>
<proteinExistence type="inferred from homology"/>
<dbReference type="EMBL" id="MU001631">
    <property type="protein sequence ID" value="KAF2487284.1"/>
    <property type="molecule type" value="Genomic_DNA"/>
</dbReference>
<keyword evidence="3 5" id="KW-0408">Iron</keyword>
<dbReference type="InterPro" id="IPR050668">
    <property type="entry name" value="Cytochrome_b5"/>
</dbReference>
<dbReference type="PROSITE" id="PS50255">
    <property type="entry name" value="CYTOCHROME_B5_2"/>
    <property type="match status" value="1"/>
</dbReference>
<dbReference type="RefSeq" id="XP_033593853.1">
    <property type="nucleotide sequence ID" value="XM_033736345.1"/>
</dbReference>
<protein>
    <submittedName>
        <fullName evidence="8">Cytochrome b5-like heme/steroid binding domain-containing protein</fullName>
    </submittedName>
</protein>
<dbReference type="SMART" id="SM01117">
    <property type="entry name" value="Cyt-b5"/>
    <property type="match status" value="1"/>
</dbReference>
<evidence type="ECO:0000256" key="5">
    <source>
        <dbReference type="RuleBase" id="RU362121"/>
    </source>
</evidence>
<keyword evidence="9" id="KW-1185">Reference proteome</keyword>
<accession>A0A6A6Q5N2</accession>
<dbReference type="GO" id="GO:0016020">
    <property type="term" value="C:membrane"/>
    <property type="evidence" value="ECO:0007669"/>
    <property type="project" value="TreeGrafter"/>
</dbReference>
<keyword evidence="1 5" id="KW-0349">Heme</keyword>
<evidence type="ECO:0000256" key="3">
    <source>
        <dbReference type="ARBA" id="ARBA00023004"/>
    </source>
</evidence>
<dbReference type="GO" id="GO:0046872">
    <property type="term" value="F:metal ion binding"/>
    <property type="evidence" value="ECO:0007669"/>
    <property type="project" value="UniProtKB-UniRule"/>
</dbReference>
<name>A0A6A6Q5N2_9PEZI</name>
<dbReference type="Proteomes" id="UP000799767">
    <property type="component" value="Unassembled WGS sequence"/>
</dbReference>
<dbReference type="GeneID" id="54477347"/>
<organism evidence="8 9">
    <name type="scientific">Neohortaea acidophila</name>
    <dbReference type="NCBI Taxonomy" id="245834"/>
    <lineage>
        <taxon>Eukaryota</taxon>
        <taxon>Fungi</taxon>
        <taxon>Dikarya</taxon>
        <taxon>Ascomycota</taxon>
        <taxon>Pezizomycotina</taxon>
        <taxon>Dothideomycetes</taxon>
        <taxon>Dothideomycetidae</taxon>
        <taxon>Mycosphaerellales</taxon>
        <taxon>Teratosphaeriaceae</taxon>
        <taxon>Neohortaea</taxon>
    </lineage>
</organism>
<dbReference type="PROSITE" id="PS00191">
    <property type="entry name" value="CYTOCHROME_B5_1"/>
    <property type="match status" value="1"/>
</dbReference>
<keyword evidence="2 5" id="KW-0479">Metal-binding</keyword>
<dbReference type="AlphaFoldDB" id="A0A6A6Q5N2"/>
<sequence length="154" mass="17417">MGWLRLNILPSPAKSAAPTPKAVDSADNDTEIYGATSPLDYPRQPEDVATESLPIIRAEVVASTQRKGDLVWIVVDEIVYDCTEFLHEHPGGNTVIESFRGQDCTWQFWRFHNQKHLREFGQPLRVGRTSGVCNRFPEPVKFVGLRRPGLADEW</sequence>
<dbReference type="Pfam" id="PF00173">
    <property type="entry name" value="Cyt-b5"/>
    <property type="match status" value="1"/>
</dbReference>
<dbReference type="PANTHER" id="PTHR19359">
    <property type="entry name" value="CYTOCHROME B5"/>
    <property type="match status" value="1"/>
</dbReference>
<dbReference type="InterPro" id="IPR036400">
    <property type="entry name" value="Cyt_B5-like_heme/steroid_sf"/>
</dbReference>
<dbReference type="Gene3D" id="3.10.120.10">
    <property type="entry name" value="Cytochrome b5-like heme/steroid binding domain"/>
    <property type="match status" value="1"/>
</dbReference>
<comment type="similarity">
    <text evidence="4 5">Belongs to the cytochrome b5 family.</text>
</comment>
<evidence type="ECO:0000256" key="1">
    <source>
        <dbReference type="ARBA" id="ARBA00022617"/>
    </source>
</evidence>
<feature type="compositionally biased region" description="Low complexity" evidence="6">
    <location>
        <begin position="13"/>
        <end position="22"/>
    </location>
</feature>
<evidence type="ECO:0000259" key="7">
    <source>
        <dbReference type="PROSITE" id="PS50255"/>
    </source>
</evidence>
<reference evidence="8" key="1">
    <citation type="journal article" date="2020" name="Stud. Mycol.">
        <title>101 Dothideomycetes genomes: a test case for predicting lifestyles and emergence of pathogens.</title>
        <authorList>
            <person name="Haridas S."/>
            <person name="Albert R."/>
            <person name="Binder M."/>
            <person name="Bloem J."/>
            <person name="Labutti K."/>
            <person name="Salamov A."/>
            <person name="Andreopoulos B."/>
            <person name="Baker S."/>
            <person name="Barry K."/>
            <person name="Bills G."/>
            <person name="Bluhm B."/>
            <person name="Cannon C."/>
            <person name="Castanera R."/>
            <person name="Culley D."/>
            <person name="Daum C."/>
            <person name="Ezra D."/>
            <person name="Gonzalez J."/>
            <person name="Henrissat B."/>
            <person name="Kuo A."/>
            <person name="Liang C."/>
            <person name="Lipzen A."/>
            <person name="Lutzoni F."/>
            <person name="Magnuson J."/>
            <person name="Mondo S."/>
            <person name="Nolan M."/>
            <person name="Ohm R."/>
            <person name="Pangilinan J."/>
            <person name="Park H.-J."/>
            <person name="Ramirez L."/>
            <person name="Alfaro M."/>
            <person name="Sun H."/>
            <person name="Tritt A."/>
            <person name="Yoshinaga Y."/>
            <person name="Zwiers L.-H."/>
            <person name="Turgeon B."/>
            <person name="Goodwin S."/>
            <person name="Spatafora J."/>
            <person name="Crous P."/>
            <person name="Grigoriev I."/>
        </authorList>
    </citation>
    <scope>NUCLEOTIDE SEQUENCE</scope>
    <source>
        <strain evidence="8">CBS 113389</strain>
    </source>
</reference>
<evidence type="ECO:0000256" key="6">
    <source>
        <dbReference type="SAM" id="MobiDB-lite"/>
    </source>
</evidence>
<evidence type="ECO:0000256" key="2">
    <source>
        <dbReference type="ARBA" id="ARBA00022723"/>
    </source>
</evidence>
<dbReference type="PANTHER" id="PTHR19359:SF95">
    <property type="entry name" value="CYTOCHROME B5 TYPE B"/>
    <property type="match status" value="1"/>
</dbReference>
<evidence type="ECO:0000313" key="9">
    <source>
        <dbReference type="Proteomes" id="UP000799767"/>
    </source>
</evidence>
<dbReference type="InterPro" id="IPR018506">
    <property type="entry name" value="Cyt_B5_heme-BS"/>
</dbReference>
<dbReference type="InterPro" id="IPR001199">
    <property type="entry name" value="Cyt_B5-like_heme/steroid-bd"/>
</dbReference>
<dbReference type="OrthoDB" id="260519at2759"/>
<dbReference type="GO" id="GO:0020037">
    <property type="term" value="F:heme binding"/>
    <property type="evidence" value="ECO:0007669"/>
    <property type="project" value="UniProtKB-UniRule"/>
</dbReference>